<dbReference type="PANTHER" id="PTHR46250:SF17">
    <property type="entry name" value="MYB_SANT-LIKE DOMAIN-CONTAINING PROTEIN"/>
    <property type="match status" value="1"/>
</dbReference>
<evidence type="ECO:0000256" key="1">
    <source>
        <dbReference type="SAM" id="MobiDB-lite"/>
    </source>
</evidence>
<dbReference type="EMBL" id="OX465086">
    <property type="protein sequence ID" value="CAI9264859.1"/>
    <property type="molecule type" value="Genomic_DNA"/>
</dbReference>
<dbReference type="PANTHER" id="PTHR46250">
    <property type="entry name" value="MYB/SANT-LIKE DNA-BINDING DOMAIN PROTEIN-RELATED"/>
    <property type="match status" value="1"/>
</dbReference>
<dbReference type="Proteomes" id="UP001177003">
    <property type="component" value="Chromosome 0"/>
</dbReference>
<feature type="compositionally biased region" description="Acidic residues" evidence="1">
    <location>
        <begin position="1"/>
        <end position="24"/>
    </location>
</feature>
<evidence type="ECO:0000313" key="3">
    <source>
        <dbReference type="Proteomes" id="UP001177003"/>
    </source>
</evidence>
<accession>A0AA35UUW5</accession>
<keyword evidence="3" id="KW-1185">Reference proteome</keyword>
<feature type="compositionally biased region" description="Low complexity" evidence="1">
    <location>
        <begin position="133"/>
        <end position="149"/>
    </location>
</feature>
<protein>
    <submittedName>
        <fullName evidence="2">Uncharacterized protein</fullName>
    </submittedName>
</protein>
<proteinExistence type="predicted"/>
<sequence length="230" mass="25818">MEMEQEVNLEEETQDSDDDFLDSEEVSRTTAVQHDETSPSVRSKKRKNRSDEGFYKVFGLITESLKEISKDLSEGIKFDMKINELSEKIPPTILKMNSISQLEKFKALTKIRSDPINVQIFWEIEEGDREASGESGYGSSSGPRGHSGSGVVDESLHVLVDSEVSRALFEVVPTLVTNLKDEMIKMIDDRNVATIRVRQPGVGDITCHDMVMYHLPFLKGGSIRFLVCNG</sequence>
<name>A0AA35UUW5_LACSI</name>
<feature type="region of interest" description="Disordered" evidence="1">
    <location>
        <begin position="130"/>
        <end position="149"/>
    </location>
</feature>
<gene>
    <name evidence="2" type="ORF">LSALG_LOCUS5491</name>
</gene>
<reference evidence="2" key="1">
    <citation type="submission" date="2023-04" db="EMBL/GenBank/DDBJ databases">
        <authorList>
            <person name="Vijverberg K."/>
            <person name="Xiong W."/>
            <person name="Schranz E."/>
        </authorList>
    </citation>
    <scope>NUCLEOTIDE SEQUENCE</scope>
</reference>
<evidence type="ECO:0000313" key="2">
    <source>
        <dbReference type="EMBL" id="CAI9264859.1"/>
    </source>
</evidence>
<dbReference type="AlphaFoldDB" id="A0AA35UUW5"/>
<feature type="region of interest" description="Disordered" evidence="1">
    <location>
        <begin position="1"/>
        <end position="46"/>
    </location>
</feature>
<organism evidence="2 3">
    <name type="scientific">Lactuca saligna</name>
    <name type="common">Willowleaf lettuce</name>
    <dbReference type="NCBI Taxonomy" id="75948"/>
    <lineage>
        <taxon>Eukaryota</taxon>
        <taxon>Viridiplantae</taxon>
        <taxon>Streptophyta</taxon>
        <taxon>Embryophyta</taxon>
        <taxon>Tracheophyta</taxon>
        <taxon>Spermatophyta</taxon>
        <taxon>Magnoliopsida</taxon>
        <taxon>eudicotyledons</taxon>
        <taxon>Gunneridae</taxon>
        <taxon>Pentapetalae</taxon>
        <taxon>asterids</taxon>
        <taxon>campanulids</taxon>
        <taxon>Asterales</taxon>
        <taxon>Asteraceae</taxon>
        <taxon>Cichorioideae</taxon>
        <taxon>Cichorieae</taxon>
        <taxon>Lactucinae</taxon>
        <taxon>Lactuca</taxon>
    </lineage>
</organism>